<dbReference type="SUPFAM" id="SSF46785">
    <property type="entry name" value="Winged helix' DNA-binding domain"/>
    <property type="match status" value="1"/>
</dbReference>
<dbReference type="Gene3D" id="1.10.10.10">
    <property type="entry name" value="Winged helix-like DNA-binding domain superfamily/Winged helix DNA-binding domain"/>
    <property type="match status" value="1"/>
</dbReference>
<dbReference type="EMBL" id="CP047650">
    <property type="protein sequence ID" value="QHI99014.1"/>
    <property type="molecule type" value="Genomic_DNA"/>
</dbReference>
<evidence type="ECO:0000256" key="3">
    <source>
        <dbReference type="ARBA" id="ARBA00023125"/>
    </source>
</evidence>
<dbReference type="RefSeq" id="WP_160552735.1">
    <property type="nucleotide sequence ID" value="NZ_CP047650.1"/>
</dbReference>
<dbReference type="Pfam" id="PF03466">
    <property type="entry name" value="LysR_substrate"/>
    <property type="match status" value="1"/>
</dbReference>
<dbReference type="Proteomes" id="UP000464787">
    <property type="component" value="Chromosome"/>
</dbReference>
<comment type="similarity">
    <text evidence="1">Belongs to the LysR transcriptional regulatory family.</text>
</comment>
<proteinExistence type="inferred from homology"/>
<evidence type="ECO:0000256" key="2">
    <source>
        <dbReference type="ARBA" id="ARBA00023015"/>
    </source>
</evidence>
<evidence type="ECO:0000313" key="6">
    <source>
        <dbReference type="EMBL" id="QHI99014.1"/>
    </source>
</evidence>
<dbReference type="InterPro" id="IPR036388">
    <property type="entry name" value="WH-like_DNA-bd_sf"/>
</dbReference>
<protein>
    <submittedName>
        <fullName evidence="6">LysR family transcriptional regulator</fullName>
    </submittedName>
</protein>
<dbReference type="InterPro" id="IPR000847">
    <property type="entry name" value="LysR_HTH_N"/>
</dbReference>
<gene>
    <name evidence="6" type="ORF">GT347_14060</name>
</gene>
<dbReference type="InterPro" id="IPR036390">
    <property type="entry name" value="WH_DNA-bd_sf"/>
</dbReference>
<evidence type="ECO:0000256" key="1">
    <source>
        <dbReference type="ARBA" id="ARBA00009437"/>
    </source>
</evidence>
<keyword evidence="2" id="KW-0805">Transcription regulation</keyword>
<name>A0A857J4W8_9BURK</name>
<keyword evidence="3" id="KW-0238">DNA-binding</keyword>
<dbReference type="AlphaFoldDB" id="A0A857J4W8"/>
<dbReference type="InterPro" id="IPR005119">
    <property type="entry name" value="LysR_subst-bd"/>
</dbReference>
<dbReference type="GO" id="GO:0009089">
    <property type="term" value="P:lysine biosynthetic process via diaminopimelate"/>
    <property type="evidence" value="ECO:0007669"/>
    <property type="project" value="TreeGrafter"/>
</dbReference>
<keyword evidence="7" id="KW-1185">Reference proteome</keyword>
<dbReference type="PANTHER" id="PTHR30427">
    <property type="entry name" value="TRANSCRIPTIONAL ACTIVATOR PROTEIN LYSR"/>
    <property type="match status" value="1"/>
</dbReference>
<dbReference type="Pfam" id="PF00126">
    <property type="entry name" value="HTH_1"/>
    <property type="match status" value="1"/>
</dbReference>
<dbReference type="GO" id="GO:0003700">
    <property type="term" value="F:DNA-binding transcription factor activity"/>
    <property type="evidence" value="ECO:0007669"/>
    <property type="project" value="InterPro"/>
</dbReference>
<accession>A0A857J4W8</accession>
<evidence type="ECO:0000256" key="4">
    <source>
        <dbReference type="ARBA" id="ARBA00023163"/>
    </source>
</evidence>
<dbReference type="PROSITE" id="PS50931">
    <property type="entry name" value="HTH_LYSR"/>
    <property type="match status" value="1"/>
</dbReference>
<evidence type="ECO:0000313" key="7">
    <source>
        <dbReference type="Proteomes" id="UP000464787"/>
    </source>
</evidence>
<evidence type="ECO:0000259" key="5">
    <source>
        <dbReference type="PROSITE" id="PS50931"/>
    </source>
</evidence>
<feature type="domain" description="HTH lysR-type" evidence="5">
    <location>
        <begin position="12"/>
        <end position="69"/>
    </location>
</feature>
<dbReference type="Gene3D" id="3.40.190.290">
    <property type="match status" value="1"/>
</dbReference>
<organism evidence="6 7">
    <name type="scientific">Xylophilus rhododendri</name>
    <dbReference type="NCBI Taxonomy" id="2697032"/>
    <lineage>
        <taxon>Bacteria</taxon>
        <taxon>Pseudomonadati</taxon>
        <taxon>Pseudomonadota</taxon>
        <taxon>Betaproteobacteria</taxon>
        <taxon>Burkholderiales</taxon>
        <taxon>Xylophilus</taxon>
    </lineage>
</organism>
<dbReference type="KEGG" id="xyk:GT347_14060"/>
<sequence>MSFTPRPQATPLNLRQIEVFHAIMITGSLSEAGRMLCVSQPAVSRVLATAESRLKFLLFERVRGRLQPTPEARRLFSEVEPIVAAVNHFNGVARSLAEGDEGKLCIVSSPSYSEWLMPRAIERFRARHPDVHISYRPMPFDALLPHMLLGRADLCVSSMAPPSGANLAVKEIGEGRIMCAIPRRHPLAGADVVTAAMLRDQTLISYGSETPFGQMTSRFLDAAGVFPHIEIRSTPEALALVRQGVGVALIESFGFTETLADTMVLRPIAPALVHQIYQIHSRAHPLSNLAKGFLATLKHLLDKELPQDLLPERLAA</sequence>
<keyword evidence="4" id="KW-0804">Transcription</keyword>
<dbReference type="SUPFAM" id="SSF53850">
    <property type="entry name" value="Periplasmic binding protein-like II"/>
    <property type="match status" value="1"/>
</dbReference>
<dbReference type="GO" id="GO:0010628">
    <property type="term" value="P:positive regulation of gene expression"/>
    <property type="evidence" value="ECO:0007669"/>
    <property type="project" value="TreeGrafter"/>
</dbReference>
<dbReference type="GO" id="GO:0043565">
    <property type="term" value="F:sequence-specific DNA binding"/>
    <property type="evidence" value="ECO:0007669"/>
    <property type="project" value="TreeGrafter"/>
</dbReference>
<reference evidence="6 7" key="1">
    <citation type="submission" date="2020-01" db="EMBL/GenBank/DDBJ databases">
        <title>Genome sequencing of strain KACC 21265.</title>
        <authorList>
            <person name="Heo J."/>
            <person name="Kim S.-J."/>
            <person name="Kim J.-S."/>
            <person name="Hong S.-B."/>
            <person name="Kwon S.-W."/>
        </authorList>
    </citation>
    <scope>NUCLEOTIDE SEQUENCE [LARGE SCALE GENOMIC DNA]</scope>
    <source>
        <strain evidence="6 7">KACC 21265</strain>
    </source>
</reference>
<dbReference type="PANTHER" id="PTHR30427:SF1">
    <property type="entry name" value="TRANSCRIPTIONAL ACTIVATOR PROTEIN LYSR"/>
    <property type="match status" value="1"/>
</dbReference>